<name>A0A9P5ZJ33_PLEER</name>
<accession>A0A9P5ZJ33</accession>
<dbReference type="EMBL" id="MU154714">
    <property type="protein sequence ID" value="KAF9488426.1"/>
    <property type="molecule type" value="Genomic_DNA"/>
</dbReference>
<evidence type="ECO:0000313" key="2">
    <source>
        <dbReference type="Proteomes" id="UP000807025"/>
    </source>
</evidence>
<dbReference type="AlphaFoldDB" id="A0A9P5ZJ33"/>
<dbReference type="Proteomes" id="UP000807025">
    <property type="component" value="Unassembled WGS sequence"/>
</dbReference>
<organism evidence="1 2">
    <name type="scientific">Pleurotus eryngii</name>
    <name type="common">Boletus of the steppes</name>
    <dbReference type="NCBI Taxonomy" id="5323"/>
    <lineage>
        <taxon>Eukaryota</taxon>
        <taxon>Fungi</taxon>
        <taxon>Dikarya</taxon>
        <taxon>Basidiomycota</taxon>
        <taxon>Agaricomycotina</taxon>
        <taxon>Agaricomycetes</taxon>
        <taxon>Agaricomycetidae</taxon>
        <taxon>Agaricales</taxon>
        <taxon>Pleurotineae</taxon>
        <taxon>Pleurotaceae</taxon>
        <taxon>Pleurotus</taxon>
    </lineage>
</organism>
<sequence length="56" mass="6118">MAEEGGEIKKQLAEGWGLESKYCNIVLQGGKPPHRLPKAHTLAAFMGKTVGEWPAR</sequence>
<reference evidence="1" key="1">
    <citation type="submission" date="2020-11" db="EMBL/GenBank/DDBJ databases">
        <authorList>
            <consortium name="DOE Joint Genome Institute"/>
            <person name="Ahrendt S."/>
            <person name="Riley R."/>
            <person name="Andreopoulos W."/>
            <person name="Labutti K."/>
            <person name="Pangilinan J."/>
            <person name="Ruiz-Duenas F.J."/>
            <person name="Barrasa J.M."/>
            <person name="Sanchez-Garcia M."/>
            <person name="Camarero S."/>
            <person name="Miyauchi S."/>
            <person name="Serrano A."/>
            <person name="Linde D."/>
            <person name="Babiker R."/>
            <person name="Drula E."/>
            <person name="Ayuso-Fernandez I."/>
            <person name="Pacheco R."/>
            <person name="Padilla G."/>
            <person name="Ferreira P."/>
            <person name="Barriuso J."/>
            <person name="Kellner H."/>
            <person name="Castanera R."/>
            <person name="Alfaro M."/>
            <person name="Ramirez L."/>
            <person name="Pisabarro A.G."/>
            <person name="Kuo A."/>
            <person name="Tritt A."/>
            <person name="Lipzen A."/>
            <person name="He G."/>
            <person name="Yan M."/>
            <person name="Ng V."/>
            <person name="Cullen D."/>
            <person name="Martin F."/>
            <person name="Rosso M.-N."/>
            <person name="Henrissat B."/>
            <person name="Hibbett D."/>
            <person name="Martinez A.T."/>
            <person name="Grigoriev I.V."/>
        </authorList>
    </citation>
    <scope>NUCLEOTIDE SEQUENCE</scope>
    <source>
        <strain evidence="1">ATCC 90797</strain>
    </source>
</reference>
<keyword evidence="2" id="KW-1185">Reference proteome</keyword>
<protein>
    <submittedName>
        <fullName evidence="1">Uncharacterized protein</fullName>
    </submittedName>
</protein>
<gene>
    <name evidence="1" type="ORF">BDN71DRAFT_1457422</name>
</gene>
<comment type="caution">
    <text evidence="1">The sequence shown here is derived from an EMBL/GenBank/DDBJ whole genome shotgun (WGS) entry which is preliminary data.</text>
</comment>
<proteinExistence type="predicted"/>
<evidence type="ECO:0000313" key="1">
    <source>
        <dbReference type="EMBL" id="KAF9488426.1"/>
    </source>
</evidence>